<dbReference type="GO" id="GO:0016887">
    <property type="term" value="F:ATP hydrolysis activity"/>
    <property type="evidence" value="ECO:0007669"/>
    <property type="project" value="InterPro"/>
</dbReference>
<evidence type="ECO:0000256" key="3">
    <source>
        <dbReference type="ARBA" id="ARBA00022741"/>
    </source>
</evidence>
<dbReference type="Gene3D" id="3.40.50.300">
    <property type="entry name" value="P-loop containing nucleotide triphosphate hydrolases"/>
    <property type="match status" value="1"/>
</dbReference>
<keyword evidence="2" id="KW-0813">Transport</keyword>
<sequence>MGLTLSNVDVVYGGVIQVLRSTNLEVPDGQMVVLLGSNGAGKTTTLKAISGLLHADLGEVTAGRISFDGEDITNGDPYEIFGRGIVQVLEGRKVLEHLTVEQNLMVGAHRRADQKAVKADLDRVFHYFPRLPALMKRTAGYLSGGEMQMLLIGRALMARPKLLILDEPSMGLAPILVEQLFQIIGRIRREEGLTVLLVEQNARAAIAQCDYGYVMDGGRIVLHGPRAQLESNQDVQEFYLGFSGEDRRRNFREVKHYRRRKRWLG</sequence>
<evidence type="ECO:0000256" key="2">
    <source>
        <dbReference type="ARBA" id="ARBA00022448"/>
    </source>
</evidence>
<evidence type="ECO:0000313" key="7">
    <source>
        <dbReference type="EMBL" id="TCT13433.1"/>
    </source>
</evidence>
<keyword evidence="4 7" id="KW-0067">ATP-binding</keyword>
<dbReference type="InterPro" id="IPR003439">
    <property type="entry name" value="ABC_transporter-like_ATP-bd"/>
</dbReference>
<dbReference type="RefSeq" id="WP_132804822.1">
    <property type="nucleotide sequence ID" value="NZ_SMAK01000001.1"/>
</dbReference>
<dbReference type="EMBL" id="SMAK01000001">
    <property type="protein sequence ID" value="TCT13433.1"/>
    <property type="molecule type" value="Genomic_DNA"/>
</dbReference>
<dbReference type="Proteomes" id="UP000295678">
    <property type="component" value="Unassembled WGS sequence"/>
</dbReference>
<dbReference type="GO" id="GO:0015807">
    <property type="term" value="P:L-amino acid transport"/>
    <property type="evidence" value="ECO:0007669"/>
    <property type="project" value="TreeGrafter"/>
</dbReference>
<dbReference type="AlphaFoldDB" id="A0A4R3MJB9"/>
<protein>
    <submittedName>
        <fullName evidence="7">Amino acid/amide ABC transporter ATP-binding protein 2 (HAAT family)</fullName>
    </submittedName>
</protein>
<name>A0A4R3MJB9_9HYPH</name>
<dbReference type="Pfam" id="PF00005">
    <property type="entry name" value="ABC_tran"/>
    <property type="match status" value="1"/>
</dbReference>
<dbReference type="InterPro" id="IPR052156">
    <property type="entry name" value="BCAA_Transport_ATP-bd_LivF"/>
</dbReference>
<dbReference type="OrthoDB" id="9806149at2"/>
<proteinExistence type="inferred from homology"/>
<dbReference type="InterPro" id="IPR003593">
    <property type="entry name" value="AAA+_ATPase"/>
</dbReference>
<keyword evidence="5" id="KW-0029">Amino-acid transport</keyword>
<dbReference type="PANTHER" id="PTHR43820:SF8">
    <property type="entry name" value="ABC TRANSPORTER SUBSTRATE-BINDING PROTEIN"/>
    <property type="match status" value="1"/>
</dbReference>
<dbReference type="SMART" id="SM00382">
    <property type="entry name" value="AAA"/>
    <property type="match status" value="1"/>
</dbReference>
<evidence type="ECO:0000256" key="4">
    <source>
        <dbReference type="ARBA" id="ARBA00022840"/>
    </source>
</evidence>
<dbReference type="PANTHER" id="PTHR43820">
    <property type="entry name" value="HIGH-AFFINITY BRANCHED-CHAIN AMINO ACID TRANSPORT ATP-BINDING PROTEIN LIVF"/>
    <property type="match status" value="1"/>
</dbReference>
<dbReference type="PROSITE" id="PS50893">
    <property type="entry name" value="ABC_TRANSPORTER_2"/>
    <property type="match status" value="1"/>
</dbReference>
<dbReference type="CDD" id="cd03224">
    <property type="entry name" value="ABC_TM1139_LivF_branched"/>
    <property type="match status" value="1"/>
</dbReference>
<gene>
    <name evidence="7" type="ORF">EDC22_101300</name>
</gene>
<dbReference type="SUPFAM" id="SSF52540">
    <property type="entry name" value="P-loop containing nucleoside triphosphate hydrolases"/>
    <property type="match status" value="1"/>
</dbReference>
<evidence type="ECO:0000259" key="6">
    <source>
        <dbReference type="PROSITE" id="PS50893"/>
    </source>
</evidence>
<comment type="caution">
    <text evidence="7">The sequence shown here is derived from an EMBL/GenBank/DDBJ whole genome shotgun (WGS) entry which is preliminary data.</text>
</comment>
<keyword evidence="8" id="KW-1185">Reference proteome</keyword>
<evidence type="ECO:0000256" key="5">
    <source>
        <dbReference type="ARBA" id="ARBA00022970"/>
    </source>
</evidence>
<keyword evidence="3" id="KW-0547">Nucleotide-binding</keyword>
<dbReference type="InterPro" id="IPR017871">
    <property type="entry name" value="ABC_transporter-like_CS"/>
</dbReference>
<feature type="domain" description="ABC transporter" evidence="6">
    <location>
        <begin position="3"/>
        <end position="242"/>
    </location>
</feature>
<comment type="similarity">
    <text evidence="1">Belongs to the ABC transporter superfamily.</text>
</comment>
<accession>A0A4R3MJB9</accession>
<dbReference type="GO" id="GO:0005524">
    <property type="term" value="F:ATP binding"/>
    <property type="evidence" value="ECO:0007669"/>
    <property type="project" value="UniProtKB-KW"/>
</dbReference>
<evidence type="ECO:0000256" key="1">
    <source>
        <dbReference type="ARBA" id="ARBA00005417"/>
    </source>
</evidence>
<reference evidence="7 8" key="1">
    <citation type="submission" date="2019-03" db="EMBL/GenBank/DDBJ databases">
        <title>Genomic Encyclopedia of Type Strains, Phase IV (KMG-IV): sequencing the most valuable type-strain genomes for metagenomic binning, comparative biology and taxonomic classification.</title>
        <authorList>
            <person name="Goeker M."/>
        </authorList>
    </citation>
    <scope>NUCLEOTIDE SEQUENCE [LARGE SCALE GENOMIC DNA]</scope>
    <source>
        <strain evidence="7 8">DSM 19345</strain>
    </source>
</reference>
<dbReference type="PROSITE" id="PS00211">
    <property type="entry name" value="ABC_TRANSPORTER_1"/>
    <property type="match status" value="1"/>
</dbReference>
<dbReference type="GO" id="GO:0015658">
    <property type="term" value="F:branched-chain amino acid transmembrane transporter activity"/>
    <property type="evidence" value="ECO:0007669"/>
    <property type="project" value="TreeGrafter"/>
</dbReference>
<dbReference type="InterPro" id="IPR027417">
    <property type="entry name" value="P-loop_NTPase"/>
</dbReference>
<evidence type="ECO:0000313" key="8">
    <source>
        <dbReference type="Proteomes" id="UP000295678"/>
    </source>
</evidence>
<organism evidence="7 8">
    <name type="scientific">Tepidamorphus gemmatus</name>
    <dbReference type="NCBI Taxonomy" id="747076"/>
    <lineage>
        <taxon>Bacteria</taxon>
        <taxon>Pseudomonadati</taxon>
        <taxon>Pseudomonadota</taxon>
        <taxon>Alphaproteobacteria</taxon>
        <taxon>Hyphomicrobiales</taxon>
        <taxon>Tepidamorphaceae</taxon>
        <taxon>Tepidamorphus</taxon>
    </lineage>
</organism>